<evidence type="ECO:0000313" key="3">
    <source>
        <dbReference type="Proteomes" id="UP001165121"/>
    </source>
</evidence>
<name>A0A9W7D715_9STRA</name>
<comment type="caution">
    <text evidence="2">The sequence shown here is derived from an EMBL/GenBank/DDBJ whole genome shotgun (WGS) entry which is preliminary data.</text>
</comment>
<gene>
    <name evidence="2" type="ORF">Pfra01_002799800</name>
</gene>
<protein>
    <submittedName>
        <fullName evidence="2">Unnamed protein product</fullName>
    </submittedName>
</protein>
<proteinExistence type="predicted"/>
<feature type="region of interest" description="Disordered" evidence="1">
    <location>
        <begin position="1"/>
        <end position="36"/>
    </location>
</feature>
<evidence type="ECO:0000313" key="2">
    <source>
        <dbReference type="EMBL" id="GMF64074.1"/>
    </source>
</evidence>
<dbReference type="EMBL" id="BSXT01007648">
    <property type="protein sequence ID" value="GMF64074.1"/>
    <property type="molecule type" value="Genomic_DNA"/>
</dbReference>
<keyword evidence="3" id="KW-1185">Reference proteome</keyword>
<dbReference type="Proteomes" id="UP001165121">
    <property type="component" value="Unassembled WGS sequence"/>
</dbReference>
<sequence length="112" mass="12640">MAERSRRPDPCRIRLHTNESSNAQTRVRSEENENQLTDDEVIRSQANSRLVQRLVEAGEYGGMTVTTTKRLAVISTANGQRVILPPELWAVVFKESHDSVWAGHLRAPHTHA</sequence>
<organism evidence="2 3">
    <name type="scientific">Phytophthora fragariaefolia</name>
    <dbReference type="NCBI Taxonomy" id="1490495"/>
    <lineage>
        <taxon>Eukaryota</taxon>
        <taxon>Sar</taxon>
        <taxon>Stramenopiles</taxon>
        <taxon>Oomycota</taxon>
        <taxon>Peronosporomycetes</taxon>
        <taxon>Peronosporales</taxon>
        <taxon>Peronosporaceae</taxon>
        <taxon>Phytophthora</taxon>
    </lineage>
</organism>
<evidence type="ECO:0000256" key="1">
    <source>
        <dbReference type="SAM" id="MobiDB-lite"/>
    </source>
</evidence>
<feature type="compositionally biased region" description="Basic and acidic residues" evidence="1">
    <location>
        <begin position="1"/>
        <end position="12"/>
    </location>
</feature>
<dbReference type="AlphaFoldDB" id="A0A9W7D715"/>
<dbReference type="OrthoDB" id="115956at2759"/>
<accession>A0A9W7D715</accession>
<reference evidence="2" key="1">
    <citation type="submission" date="2023-04" db="EMBL/GenBank/DDBJ databases">
        <title>Phytophthora fragariaefolia NBRC 109709.</title>
        <authorList>
            <person name="Ichikawa N."/>
            <person name="Sato H."/>
            <person name="Tonouchi N."/>
        </authorList>
    </citation>
    <scope>NUCLEOTIDE SEQUENCE</scope>
    <source>
        <strain evidence="2">NBRC 109709</strain>
    </source>
</reference>